<evidence type="ECO:0000256" key="2">
    <source>
        <dbReference type="ARBA" id="ARBA00006448"/>
    </source>
</evidence>
<dbReference type="GO" id="GO:0005886">
    <property type="term" value="C:plasma membrane"/>
    <property type="evidence" value="ECO:0007669"/>
    <property type="project" value="UniProtKB-SubCell"/>
</dbReference>
<dbReference type="RefSeq" id="WP_353650298.1">
    <property type="nucleotide sequence ID" value="NZ_CP159218.1"/>
</dbReference>
<protein>
    <submittedName>
        <fullName evidence="9">YetF domain-containing protein</fullName>
    </submittedName>
</protein>
<gene>
    <name evidence="9" type="ORF">ABLG96_05015</name>
</gene>
<comment type="similarity">
    <text evidence="2">Belongs to the UPF0702 family.</text>
</comment>
<dbReference type="PANTHER" id="PTHR34582:SF6">
    <property type="entry name" value="UPF0702 TRANSMEMBRANE PROTEIN YCAP"/>
    <property type="match status" value="1"/>
</dbReference>
<dbReference type="InterPro" id="IPR023090">
    <property type="entry name" value="UPF0702_alpha/beta_dom_sf"/>
</dbReference>
<dbReference type="EMBL" id="CP159218">
    <property type="protein sequence ID" value="XCG64685.1"/>
    <property type="molecule type" value="Genomic_DNA"/>
</dbReference>
<keyword evidence="5 7" id="KW-1133">Transmembrane helix</keyword>
<feature type="domain" description="YetF C-terminal" evidence="8">
    <location>
        <begin position="91"/>
        <end position="160"/>
    </location>
</feature>
<evidence type="ECO:0000256" key="5">
    <source>
        <dbReference type="ARBA" id="ARBA00022989"/>
    </source>
</evidence>
<keyword evidence="4 7" id="KW-0812">Transmembrane</keyword>
<reference evidence="9" key="1">
    <citation type="submission" date="2024-05" db="EMBL/GenBank/DDBJ databases">
        <authorList>
            <person name="Cai S.Y."/>
            <person name="Jin L.M."/>
            <person name="Li H.R."/>
        </authorList>
    </citation>
    <scope>NUCLEOTIDE SEQUENCE</scope>
    <source>
        <strain evidence="9">A5-74</strain>
    </source>
</reference>
<feature type="transmembrane region" description="Helical" evidence="7">
    <location>
        <begin position="16"/>
        <end position="32"/>
    </location>
</feature>
<keyword evidence="6 7" id="KW-0472">Membrane</keyword>
<proteinExistence type="inferred from homology"/>
<evidence type="ECO:0000259" key="8">
    <source>
        <dbReference type="Pfam" id="PF04239"/>
    </source>
</evidence>
<evidence type="ECO:0000256" key="6">
    <source>
        <dbReference type="ARBA" id="ARBA00023136"/>
    </source>
</evidence>
<evidence type="ECO:0000256" key="7">
    <source>
        <dbReference type="SAM" id="Phobius"/>
    </source>
</evidence>
<comment type="subcellular location">
    <subcellularLocation>
        <location evidence="1">Cell membrane</location>
        <topology evidence="1">Multi-pass membrane protein</topology>
    </subcellularLocation>
</comment>
<accession>A0AAU8DQU1</accession>
<sequence>MWQSLFDFQIPAAEKIIRTVAVYLLILIIFRVGGRRSMAQMNMLDFTVMLLLSNVVQNAVIGDDNSFIGGALGAVTLMVANEGVDYLAYRFPMLSRWVEGKNLTLVRDGKPVARGLRRLRLHPADLDHAIRLQNGNDISDVSHGEMDNDGRLIISLRKRSQSATHADVAALNDKLDRIEKLLSPR</sequence>
<dbReference type="Pfam" id="PF04239">
    <property type="entry name" value="DUF421"/>
    <property type="match status" value="1"/>
</dbReference>
<dbReference type="Gene3D" id="3.30.240.20">
    <property type="entry name" value="bsu07140 like domains"/>
    <property type="match status" value="1"/>
</dbReference>
<name>A0AAU8DQU1_9ACTN</name>
<dbReference type="AlphaFoldDB" id="A0AAU8DQU1"/>
<evidence type="ECO:0000256" key="3">
    <source>
        <dbReference type="ARBA" id="ARBA00022475"/>
    </source>
</evidence>
<dbReference type="InterPro" id="IPR007353">
    <property type="entry name" value="DUF421"/>
</dbReference>
<evidence type="ECO:0000256" key="1">
    <source>
        <dbReference type="ARBA" id="ARBA00004651"/>
    </source>
</evidence>
<keyword evidence="3" id="KW-1003">Cell membrane</keyword>
<organism evidence="9">
    <name type="scientific">Nakamurella sp. A5-74</name>
    <dbReference type="NCBI Taxonomy" id="3158264"/>
    <lineage>
        <taxon>Bacteria</taxon>
        <taxon>Bacillati</taxon>
        <taxon>Actinomycetota</taxon>
        <taxon>Actinomycetes</taxon>
        <taxon>Nakamurellales</taxon>
        <taxon>Nakamurellaceae</taxon>
        <taxon>Nakamurella</taxon>
    </lineage>
</organism>
<evidence type="ECO:0000313" key="9">
    <source>
        <dbReference type="EMBL" id="XCG64685.1"/>
    </source>
</evidence>
<evidence type="ECO:0000256" key="4">
    <source>
        <dbReference type="ARBA" id="ARBA00022692"/>
    </source>
</evidence>
<dbReference type="PANTHER" id="PTHR34582">
    <property type="entry name" value="UPF0702 TRANSMEMBRANE PROTEIN YCAP"/>
    <property type="match status" value="1"/>
</dbReference>